<dbReference type="SUPFAM" id="SSF47090">
    <property type="entry name" value="PGBD-like"/>
    <property type="match status" value="2"/>
</dbReference>
<comment type="similarity">
    <text evidence="2">Belongs to the N-acetylmuramoyl-L-alanine amidase 2 family.</text>
</comment>
<comment type="caution">
    <text evidence="9">The sequence shown here is derived from an EMBL/GenBank/DDBJ whole genome shotgun (WGS) entry which is preliminary data.</text>
</comment>
<keyword evidence="4 9" id="KW-0378">Hydrolase</keyword>
<dbReference type="CDD" id="cd06583">
    <property type="entry name" value="PGRP"/>
    <property type="match status" value="1"/>
</dbReference>
<evidence type="ECO:0000256" key="3">
    <source>
        <dbReference type="ARBA" id="ARBA00011901"/>
    </source>
</evidence>
<evidence type="ECO:0000256" key="4">
    <source>
        <dbReference type="ARBA" id="ARBA00022801"/>
    </source>
</evidence>
<dbReference type="PANTHER" id="PTHR30417">
    <property type="entry name" value="N-ACETYLMURAMOYL-L-ALANINE AMIDASE AMID"/>
    <property type="match status" value="1"/>
</dbReference>
<dbReference type="GO" id="GO:0009253">
    <property type="term" value="P:peptidoglycan catabolic process"/>
    <property type="evidence" value="ECO:0007669"/>
    <property type="project" value="InterPro"/>
</dbReference>
<dbReference type="InterPro" id="IPR036365">
    <property type="entry name" value="PGBD-like_sf"/>
</dbReference>
<dbReference type="PANTHER" id="PTHR30417:SF1">
    <property type="entry name" value="N-ACETYLMURAMOYL-L-ALANINE AMIDASE AMID"/>
    <property type="match status" value="1"/>
</dbReference>
<evidence type="ECO:0000256" key="6">
    <source>
        <dbReference type="ARBA" id="ARBA00030881"/>
    </source>
</evidence>
<dbReference type="Pfam" id="PF01471">
    <property type="entry name" value="PG_binding_1"/>
    <property type="match status" value="2"/>
</dbReference>
<protein>
    <recommendedName>
        <fullName evidence="3">N-acetylmuramoyl-L-alanine amidase</fullName>
        <ecNumber evidence="3">3.5.1.28</ecNumber>
    </recommendedName>
    <alternativeName>
        <fullName evidence="7">Autolysin</fullName>
    </alternativeName>
    <alternativeName>
        <fullName evidence="6">Cell wall hydrolase</fullName>
    </alternativeName>
</protein>
<dbReference type="InterPro" id="IPR036505">
    <property type="entry name" value="Amidase/PGRP_sf"/>
</dbReference>
<feature type="domain" description="N-acetylmuramoyl-L-alanine amidase" evidence="8">
    <location>
        <begin position="13"/>
        <end position="150"/>
    </location>
</feature>
<dbReference type="EMBL" id="JACHGH010000002">
    <property type="protein sequence ID" value="MBB6452335.1"/>
    <property type="molecule type" value="Genomic_DNA"/>
</dbReference>
<name>A0A841Q2A5_9BACI</name>
<dbReference type="EC" id="3.5.1.28" evidence="3"/>
<dbReference type="SMART" id="SM00644">
    <property type="entry name" value="Ami_2"/>
    <property type="match status" value="1"/>
</dbReference>
<dbReference type="GO" id="GO:0009254">
    <property type="term" value="P:peptidoglycan turnover"/>
    <property type="evidence" value="ECO:0007669"/>
    <property type="project" value="TreeGrafter"/>
</dbReference>
<evidence type="ECO:0000256" key="1">
    <source>
        <dbReference type="ARBA" id="ARBA00001561"/>
    </source>
</evidence>
<sequence>MRYSITRDYITLGNSRSGEALQSVQFIVAHDTGNPGSTAYGNRNYFETADPLASAHTFIDDKVILEIIPLNEKAWHVRYNVNTDNQRYGEDANDAAIGVELCWGGSINFDEAYNRYIWYHAYLVNEFNLDPRRDIVAHSTLDPSRRTDPQNALNRYGISWNDFINDVVEVYNTQFVQQSDGDVETSEPETVIKGASVQLPVSIGDEGEFVREIQSDLVSAGFSLPQYGIDGIFGPETRRAVMRFQKRYGLMVDGLVGSQTLNKLKEVLNTNKPINEFPLPDGILQEGDEGEGVRQVQRALKHLNYDPTYIDGIYGPLTEDAVRRFQSMYSALANDGIYGPNTREFIEMELVDDLS</sequence>
<comment type="catalytic activity">
    <reaction evidence="1">
        <text>Hydrolyzes the link between N-acetylmuramoyl residues and L-amino acid residues in certain cell-wall glycopeptides.</text>
        <dbReference type="EC" id="3.5.1.28"/>
    </reaction>
</comment>
<dbReference type="GO" id="GO:0071555">
    <property type="term" value="P:cell wall organization"/>
    <property type="evidence" value="ECO:0007669"/>
    <property type="project" value="UniProtKB-KW"/>
</dbReference>
<gene>
    <name evidence="9" type="ORF">HNQ94_000780</name>
</gene>
<proteinExistence type="inferred from homology"/>
<reference evidence="9 10" key="1">
    <citation type="submission" date="2020-08" db="EMBL/GenBank/DDBJ databases">
        <title>Genomic Encyclopedia of Type Strains, Phase IV (KMG-IV): sequencing the most valuable type-strain genomes for metagenomic binning, comparative biology and taxonomic classification.</title>
        <authorList>
            <person name="Goeker M."/>
        </authorList>
    </citation>
    <scope>NUCLEOTIDE SEQUENCE [LARGE SCALE GENOMIC DNA]</scope>
    <source>
        <strain evidence="9 10">DSM 19612</strain>
    </source>
</reference>
<dbReference type="InterPro" id="IPR002502">
    <property type="entry name" value="Amidase_domain"/>
</dbReference>
<dbReference type="InterPro" id="IPR036366">
    <property type="entry name" value="PGBDSf"/>
</dbReference>
<evidence type="ECO:0000256" key="2">
    <source>
        <dbReference type="ARBA" id="ARBA00007553"/>
    </source>
</evidence>
<evidence type="ECO:0000256" key="5">
    <source>
        <dbReference type="ARBA" id="ARBA00023316"/>
    </source>
</evidence>
<dbReference type="Pfam" id="PF01510">
    <property type="entry name" value="Amidase_2"/>
    <property type="match status" value="1"/>
</dbReference>
<dbReference type="InterPro" id="IPR002477">
    <property type="entry name" value="Peptidoglycan-bd-like"/>
</dbReference>
<dbReference type="SUPFAM" id="SSF55846">
    <property type="entry name" value="N-acetylmuramoyl-L-alanine amidase-like"/>
    <property type="match status" value="1"/>
</dbReference>
<dbReference type="AlphaFoldDB" id="A0A841Q2A5"/>
<dbReference type="InterPro" id="IPR051206">
    <property type="entry name" value="NAMLAA_amidase_2"/>
</dbReference>
<evidence type="ECO:0000313" key="10">
    <source>
        <dbReference type="Proteomes" id="UP000581688"/>
    </source>
</evidence>
<keyword evidence="10" id="KW-1185">Reference proteome</keyword>
<accession>A0A841Q2A5</accession>
<keyword evidence="5" id="KW-0961">Cell wall biogenesis/degradation</keyword>
<dbReference type="Gene3D" id="3.40.80.10">
    <property type="entry name" value="Peptidoglycan recognition protein-like"/>
    <property type="match status" value="1"/>
</dbReference>
<dbReference type="GO" id="GO:0008745">
    <property type="term" value="F:N-acetylmuramoyl-L-alanine amidase activity"/>
    <property type="evidence" value="ECO:0007669"/>
    <property type="project" value="UniProtKB-EC"/>
</dbReference>
<dbReference type="Proteomes" id="UP000581688">
    <property type="component" value="Unassembled WGS sequence"/>
</dbReference>
<evidence type="ECO:0000256" key="7">
    <source>
        <dbReference type="ARBA" id="ARBA00032390"/>
    </source>
</evidence>
<dbReference type="Gene3D" id="1.10.101.10">
    <property type="entry name" value="PGBD-like superfamily/PGBD"/>
    <property type="match status" value="2"/>
</dbReference>
<evidence type="ECO:0000313" key="9">
    <source>
        <dbReference type="EMBL" id="MBB6452335.1"/>
    </source>
</evidence>
<organism evidence="9 10">
    <name type="scientific">Salirhabdus euzebyi</name>
    <dbReference type="NCBI Taxonomy" id="394506"/>
    <lineage>
        <taxon>Bacteria</taxon>
        <taxon>Bacillati</taxon>
        <taxon>Bacillota</taxon>
        <taxon>Bacilli</taxon>
        <taxon>Bacillales</taxon>
        <taxon>Bacillaceae</taxon>
        <taxon>Salirhabdus</taxon>
    </lineage>
</organism>
<evidence type="ECO:0000259" key="8">
    <source>
        <dbReference type="SMART" id="SM00644"/>
    </source>
</evidence>